<dbReference type="FunFam" id="3.40.1280.10:FF:000008">
    <property type="entry name" value="Group 3 RNA methyltransferase TrmH"/>
    <property type="match status" value="1"/>
</dbReference>
<evidence type="ECO:0000256" key="6">
    <source>
        <dbReference type="HAMAP-Rule" id="MF_01887"/>
    </source>
</evidence>
<dbReference type="Proteomes" id="UP000315889">
    <property type="component" value="Unassembled WGS sequence"/>
</dbReference>
<dbReference type="CDD" id="cd18103">
    <property type="entry name" value="SpoU-like_RlmB"/>
    <property type="match status" value="1"/>
</dbReference>
<evidence type="ECO:0000256" key="1">
    <source>
        <dbReference type="ARBA" id="ARBA00022490"/>
    </source>
</evidence>
<dbReference type="InterPro" id="IPR029028">
    <property type="entry name" value="Alpha/beta_knot_MTases"/>
</dbReference>
<evidence type="ECO:0000256" key="5">
    <source>
        <dbReference type="ARBA" id="ARBA00022691"/>
    </source>
</evidence>
<name>A0A520MNM1_9GAMM</name>
<keyword evidence="3 6" id="KW-0489">Methyltransferase</keyword>
<feature type="binding site" evidence="6">
    <location>
        <position position="231"/>
    </location>
    <ligand>
        <name>S-adenosyl-L-methionine</name>
        <dbReference type="ChEBI" id="CHEBI:59789"/>
    </ligand>
</feature>
<dbReference type="InterPro" id="IPR004441">
    <property type="entry name" value="rRNA_MeTrfase_TrmH"/>
</dbReference>
<dbReference type="InterPro" id="IPR001537">
    <property type="entry name" value="SpoU_MeTrfase"/>
</dbReference>
<feature type="binding site" evidence="6">
    <location>
        <position position="222"/>
    </location>
    <ligand>
        <name>S-adenosyl-L-methionine</name>
        <dbReference type="ChEBI" id="CHEBI:59789"/>
    </ligand>
</feature>
<dbReference type="SUPFAM" id="SSF55315">
    <property type="entry name" value="L30e-like"/>
    <property type="match status" value="1"/>
</dbReference>
<comment type="subcellular location">
    <subcellularLocation>
        <location evidence="6">Cytoplasm</location>
    </subcellularLocation>
</comment>
<protein>
    <recommendedName>
        <fullName evidence="6">23S rRNA (guanosine-2'-O-)-methyltransferase RlmB</fullName>
        <ecNumber evidence="6">2.1.1.185</ecNumber>
    </recommendedName>
    <alternativeName>
        <fullName evidence="6">23S rRNA (guanosine2251 2'-O)-methyltransferase</fullName>
    </alternativeName>
    <alternativeName>
        <fullName evidence="6">23S rRNA Gm2251 2'-O-methyltransferase</fullName>
    </alternativeName>
</protein>
<dbReference type="InterPro" id="IPR013123">
    <property type="entry name" value="SpoU_subst-bd"/>
</dbReference>
<proteinExistence type="inferred from homology"/>
<dbReference type="SUPFAM" id="SSF75217">
    <property type="entry name" value="alpha/beta knot"/>
    <property type="match status" value="1"/>
</dbReference>
<dbReference type="Gene3D" id="3.30.1330.30">
    <property type="match status" value="1"/>
</dbReference>
<organism evidence="8 9">
    <name type="scientific">SAR92 clade bacterium</name>
    <dbReference type="NCBI Taxonomy" id="2315479"/>
    <lineage>
        <taxon>Bacteria</taxon>
        <taxon>Pseudomonadati</taxon>
        <taxon>Pseudomonadota</taxon>
        <taxon>Gammaproteobacteria</taxon>
        <taxon>Cellvibrionales</taxon>
        <taxon>Porticoccaceae</taxon>
        <taxon>SAR92 clade</taxon>
    </lineage>
</organism>
<evidence type="ECO:0000259" key="7">
    <source>
        <dbReference type="SMART" id="SM00967"/>
    </source>
</evidence>
<keyword evidence="5 6" id="KW-0949">S-adenosyl-L-methionine</keyword>
<comment type="catalytic activity">
    <reaction evidence="6">
        <text>guanosine(2251) in 23S rRNA + S-adenosyl-L-methionine = 2'-O-methylguanosine(2251) in 23S rRNA + S-adenosyl-L-homocysteine + H(+)</text>
        <dbReference type="Rhea" id="RHEA:24140"/>
        <dbReference type="Rhea" id="RHEA-COMP:10239"/>
        <dbReference type="Rhea" id="RHEA-COMP:10241"/>
        <dbReference type="ChEBI" id="CHEBI:15378"/>
        <dbReference type="ChEBI" id="CHEBI:57856"/>
        <dbReference type="ChEBI" id="CHEBI:59789"/>
        <dbReference type="ChEBI" id="CHEBI:74269"/>
        <dbReference type="ChEBI" id="CHEBI:74445"/>
        <dbReference type="EC" id="2.1.1.185"/>
    </reaction>
</comment>
<dbReference type="Pfam" id="PF00588">
    <property type="entry name" value="SpoU_methylase"/>
    <property type="match status" value="1"/>
</dbReference>
<comment type="similarity">
    <text evidence="6">Belongs to the class IV-like SAM-binding methyltransferase superfamily. RNA methyltransferase TrmH family. RlmB subfamily.</text>
</comment>
<dbReference type="InterPro" id="IPR029064">
    <property type="entry name" value="Ribosomal_eL30-like_sf"/>
</dbReference>
<dbReference type="GO" id="GO:0005829">
    <property type="term" value="C:cytosol"/>
    <property type="evidence" value="ECO:0007669"/>
    <property type="project" value="TreeGrafter"/>
</dbReference>
<dbReference type="HAMAP" id="MF_01887">
    <property type="entry name" value="23SrRNA_methyltr_B"/>
    <property type="match status" value="1"/>
</dbReference>
<dbReference type="Gene3D" id="3.40.1280.10">
    <property type="match status" value="1"/>
</dbReference>
<keyword evidence="4 6" id="KW-0808">Transferase</keyword>
<dbReference type="PANTHER" id="PTHR46429:SF1">
    <property type="entry name" value="23S RRNA (GUANOSINE-2'-O-)-METHYLTRANSFERASE RLMB"/>
    <property type="match status" value="1"/>
</dbReference>
<comment type="function">
    <text evidence="6">Specifically methylates the ribose of guanosine 2251 in 23S rRNA.</text>
</comment>
<dbReference type="GO" id="GO:0070039">
    <property type="term" value="F:rRNA (guanosine-2'-O-)-methyltransferase activity"/>
    <property type="evidence" value="ECO:0007669"/>
    <property type="project" value="UniProtKB-UniRule"/>
</dbReference>
<dbReference type="SMART" id="SM00967">
    <property type="entry name" value="SpoU_sub_bind"/>
    <property type="match status" value="1"/>
</dbReference>
<dbReference type="InterPro" id="IPR029026">
    <property type="entry name" value="tRNA_m1G_MTases_N"/>
</dbReference>
<evidence type="ECO:0000313" key="8">
    <source>
        <dbReference type="EMBL" id="RZO22812.1"/>
    </source>
</evidence>
<dbReference type="PANTHER" id="PTHR46429">
    <property type="entry name" value="23S RRNA (GUANOSINE-2'-O-)-METHYLTRANSFERASE RLMB"/>
    <property type="match status" value="1"/>
</dbReference>
<gene>
    <name evidence="6 8" type="primary">rlmB</name>
    <name evidence="8" type="ORF">EVB03_00140</name>
</gene>
<dbReference type="EMBL" id="SHBP01000001">
    <property type="protein sequence ID" value="RZO22812.1"/>
    <property type="molecule type" value="Genomic_DNA"/>
</dbReference>
<keyword evidence="2 6" id="KW-0698">rRNA processing</keyword>
<dbReference type="Pfam" id="PF08032">
    <property type="entry name" value="SpoU_sub_bind"/>
    <property type="match status" value="1"/>
</dbReference>
<dbReference type="InterPro" id="IPR024915">
    <property type="entry name" value="23S_rRNA_MeTrfase_RlmB"/>
</dbReference>
<sequence>MTKQEKFVDWIYGIHAVQTMLKSAPQRVAELHVQSGRQDDRLQKIHNLADQHGITMQLMSVKKLDAKAQGKHQGVMALCRPGETYDEAFLLGLAEKHGSNTFFLMLDGVTDPHNLGACLRSADGAGVQAVIVPKDNSVGLTPTVQKVACGAAESVPLVTVTNLTRTLDKLQNMGAWVVGAAGEAEKLIYDIDLNGPIVLVMGAEGEGMRQLTRKQCDFLAKLPMGGEVESLNVSVATGICLFEIVRQRSIK</sequence>
<dbReference type="AlphaFoldDB" id="A0A520MNM1"/>
<reference evidence="8 9" key="1">
    <citation type="submission" date="2019-02" db="EMBL/GenBank/DDBJ databases">
        <title>Prokaryotic population dynamics and viral predation in marine succession experiment using metagenomics: the confinement effect.</title>
        <authorList>
            <person name="Haro-Moreno J.M."/>
            <person name="Rodriguez-Valera F."/>
            <person name="Lopez-Perez M."/>
        </authorList>
    </citation>
    <scope>NUCLEOTIDE SEQUENCE [LARGE SCALE GENOMIC DNA]</scope>
    <source>
        <strain evidence="8">MED-G170</strain>
    </source>
</reference>
<comment type="caution">
    <text evidence="8">The sequence shown here is derived from an EMBL/GenBank/DDBJ whole genome shotgun (WGS) entry which is preliminary data.</text>
</comment>
<evidence type="ECO:0000256" key="3">
    <source>
        <dbReference type="ARBA" id="ARBA00022603"/>
    </source>
</evidence>
<dbReference type="EC" id="2.1.1.185" evidence="6"/>
<evidence type="ECO:0000313" key="9">
    <source>
        <dbReference type="Proteomes" id="UP000315889"/>
    </source>
</evidence>
<accession>A0A520MNM1</accession>
<feature type="domain" description="RNA 2-O ribose methyltransferase substrate binding" evidence="7">
    <location>
        <begin position="10"/>
        <end position="85"/>
    </location>
</feature>
<keyword evidence="1 6" id="KW-0963">Cytoplasm</keyword>
<evidence type="ECO:0000256" key="2">
    <source>
        <dbReference type="ARBA" id="ARBA00022552"/>
    </source>
</evidence>
<dbReference type="NCBIfam" id="TIGR00186">
    <property type="entry name" value="rRNA_methyl_3"/>
    <property type="match status" value="1"/>
</dbReference>
<evidence type="ECO:0000256" key="4">
    <source>
        <dbReference type="ARBA" id="ARBA00022679"/>
    </source>
</evidence>
<feature type="binding site" evidence="6">
    <location>
        <position position="202"/>
    </location>
    <ligand>
        <name>S-adenosyl-L-methionine</name>
        <dbReference type="ChEBI" id="CHEBI:59789"/>
    </ligand>
</feature>
<dbReference type="GO" id="GO:0003723">
    <property type="term" value="F:RNA binding"/>
    <property type="evidence" value="ECO:0007669"/>
    <property type="project" value="InterPro"/>
</dbReference>